<feature type="domain" description="Protein kinase" evidence="5">
    <location>
        <begin position="14"/>
        <end position="247"/>
    </location>
</feature>
<dbReference type="InterPro" id="IPR008271">
    <property type="entry name" value="Ser/Thr_kinase_AS"/>
</dbReference>
<dbReference type="PANTHER" id="PTHR43289:SF6">
    <property type="entry name" value="SERINE_THREONINE-PROTEIN KINASE NEKL-3"/>
    <property type="match status" value="1"/>
</dbReference>
<name>A0A382KTB2_9ZZZZ</name>
<dbReference type="Gene3D" id="3.30.200.20">
    <property type="entry name" value="Phosphorylase Kinase, domain 1"/>
    <property type="match status" value="1"/>
</dbReference>
<dbReference type="SMART" id="SM00220">
    <property type="entry name" value="S_TKc"/>
    <property type="match status" value="1"/>
</dbReference>
<dbReference type="GO" id="GO:0004674">
    <property type="term" value="F:protein serine/threonine kinase activity"/>
    <property type="evidence" value="ECO:0007669"/>
    <property type="project" value="TreeGrafter"/>
</dbReference>
<proteinExistence type="predicted"/>
<evidence type="ECO:0000256" key="2">
    <source>
        <dbReference type="ARBA" id="ARBA00022741"/>
    </source>
</evidence>
<dbReference type="InterPro" id="IPR000719">
    <property type="entry name" value="Prot_kinase_dom"/>
</dbReference>
<dbReference type="Gene3D" id="1.10.510.10">
    <property type="entry name" value="Transferase(Phosphotransferase) domain 1"/>
    <property type="match status" value="1"/>
</dbReference>
<dbReference type="PROSITE" id="PS00108">
    <property type="entry name" value="PROTEIN_KINASE_ST"/>
    <property type="match status" value="1"/>
</dbReference>
<protein>
    <recommendedName>
        <fullName evidence="5">Protein kinase domain-containing protein</fullName>
    </recommendedName>
</protein>
<organism evidence="6">
    <name type="scientific">marine metagenome</name>
    <dbReference type="NCBI Taxonomy" id="408172"/>
    <lineage>
        <taxon>unclassified sequences</taxon>
        <taxon>metagenomes</taxon>
        <taxon>ecological metagenomes</taxon>
    </lineage>
</organism>
<dbReference type="SUPFAM" id="SSF56112">
    <property type="entry name" value="Protein kinase-like (PK-like)"/>
    <property type="match status" value="1"/>
</dbReference>
<accession>A0A382KTB2</accession>
<dbReference type="Pfam" id="PF00069">
    <property type="entry name" value="Pkinase"/>
    <property type="match status" value="1"/>
</dbReference>
<dbReference type="PANTHER" id="PTHR43289">
    <property type="entry name" value="MITOGEN-ACTIVATED PROTEIN KINASE KINASE KINASE 20-RELATED"/>
    <property type="match status" value="1"/>
</dbReference>
<gene>
    <name evidence="6" type="ORF">METZ01_LOCUS278745</name>
</gene>
<keyword evidence="1" id="KW-0808">Transferase</keyword>
<evidence type="ECO:0000256" key="3">
    <source>
        <dbReference type="ARBA" id="ARBA00022777"/>
    </source>
</evidence>
<evidence type="ECO:0000256" key="1">
    <source>
        <dbReference type="ARBA" id="ARBA00022679"/>
    </source>
</evidence>
<dbReference type="InterPro" id="IPR017441">
    <property type="entry name" value="Protein_kinase_ATP_BS"/>
</dbReference>
<keyword evidence="2" id="KW-0547">Nucleotide-binding</keyword>
<feature type="non-terminal residue" evidence="6">
    <location>
        <position position="247"/>
    </location>
</feature>
<dbReference type="PROSITE" id="PS00107">
    <property type="entry name" value="PROTEIN_KINASE_ATP"/>
    <property type="match status" value="1"/>
</dbReference>
<keyword evidence="3" id="KW-0418">Kinase</keyword>
<reference evidence="6" key="1">
    <citation type="submission" date="2018-05" db="EMBL/GenBank/DDBJ databases">
        <authorList>
            <person name="Lanie J.A."/>
            <person name="Ng W.-L."/>
            <person name="Kazmierczak K.M."/>
            <person name="Andrzejewski T.M."/>
            <person name="Davidsen T.M."/>
            <person name="Wayne K.J."/>
            <person name="Tettelin H."/>
            <person name="Glass J.I."/>
            <person name="Rusch D."/>
            <person name="Podicherti R."/>
            <person name="Tsui H.-C.T."/>
            <person name="Winkler M.E."/>
        </authorList>
    </citation>
    <scope>NUCLEOTIDE SEQUENCE</scope>
</reference>
<dbReference type="PROSITE" id="PS50011">
    <property type="entry name" value="PROTEIN_KINASE_DOM"/>
    <property type="match status" value="1"/>
</dbReference>
<dbReference type="CDD" id="cd14014">
    <property type="entry name" value="STKc_PknB_like"/>
    <property type="match status" value="1"/>
</dbReference>
<sequence length="247" mass="27187">MRELEEGLTFGARFRLIRRLGRGGMGEVWLARDDELNENVALKILDPDLAESPEFVELLRSECRKARQLVHPNIVRVYDFHSDSGRFFISMQFIDGANIGALRGERLDRIVAAILPIADVLEFAHQQGIIHRDIKATNVLTGKTGNPFLGDFGIASAMVADRPMAMLRTGGSLPSMSPQQFAGEKPSVSDDVYSLGALIYELIAGQPLFDPAKTVNRIPLEQPENLTSFRAAGEIPDQLAKLVAAMT</sequence>
<dbReference type="GO" id="GO:0005524">
    <property type="term" value="F:ATP binding"/>
    <property type="evidence" value="ECO:0007669"/>
    <property type="project" value="UniProtKB-KW"/>
</dbReference>
<keyword evidence="4" id="KW-0067">ATP-binding</keyword>
<evidence type="ECO:0000259" key="5">
    <source>
        <dbReference type="PROSITE" id="PS50011"/>
    </source>
</evidence>
<evidence type="ECO:0000256" key="4">
    <source>
        <dbReference type="ARBA" id="ARBA00022840"/>
    </source>
</evidence>
<dbReference type="InterPro" id="IPR011009">
    <property type="entry name" value="Kinase-like_dom_sf"/>
</dbReference>
<dbReference type="EMBL" id="UINC01081742">
    <property type="protein sequence ID" value="SVC25891.1"/>
    <property type="molecule type" value="Genomic_DNA"/>
</dbReference>
<dbReference type="AlphaFoldDB" id="A0A382KTB2"/>
<evidence type="ECO:0000313" key="6">
    <source>
        <dbReference type="EMBL" id="SVC25891.1"/>
    </source>
</evidence>